<reference evidence="2 3" key="1">
    <citation type="submission" date="2021-01" db="EMBL/GenBank/DDBJ databases">
        <title>Whole genome shotgun sequence of Asanoa siamensis NBRC 107932.</title>
        <authorList>
            <person name="Komaki H."/>
            <person name="Tamura T."/>
        </authorList>
    </citation>
    <scope>NUCLEOTIDE SEQUENCE [LARGE SCALE GENOMIC DNA]</scope>
    <source>
        <strain evidence="2 3">NBRC 107932</strain>
    </source>
</reference>
<organism evidence="2 3">
    <name type="scientific">Asanoa siamensis</name>
    <dbReference type="NCBI Taxonomy" id="926357"/>
    <lineage>
        <taxon>Bacteria</taxon>
        <taxon>Bacillati</taxon>
        <taxon>Actinomycetota</taxon>
        <taxon>Actinomycetes</taxon>
        <taxon>Micromonosporales</taxon>
        <taxon>Micromonosporaceae</taxon>
        <taxon>Asanoa</taxon>
    </lineage>
</organism>
<proteinExistence type="predicted"/>
<evidence type="ECO:0000256" key="1">
    <source>
        <dbReference type="SAM" id="Phobius"/>
    </source>
</evidence>
<dbReference type="EMBL" id="BONE01000042">
    <property type="protein sequence ID" value="GIF75405.1"/>
    <property type="molecule type" value="Genomic_DNA"/>
</dbReference>
<sequence>MLAVGLVLPPVVWWRGARTRRVGLVVGSVLAAWAVATVILYFAAPASRLEILIGYLPIAMAVVALGRAVERTRLGRAEWDQGWWLYLGSLLLAGFVSCCFGLIATMSSSEPFLPSADELLPVPAGLTAVVKERDAGSCGSGVCTLSITVTGSAGQTQDEVYARVHDHLVDRGWDLDEYSAGCRMTGWLIGRREVCVKVSNGEGAVRVWFEGARADPLPTPGGP</sequence>
<dbReference type="Proteomes" id="UP000604117">
    <property type="component" value="Unassembled WGS sequence"/>
</dbReference>
<keyword evidence="1" id="KW-0812">Transmembrane</keyword>
<name>A0ABQ4CVV2_9ACTN</name>
<accession>A0ABQ4CVV2</accession>
<gene>
    <name evidence="2" type="ORF">Asi02nite_49230</name>
</gene>
<keyword evidence="3" id="KW-1185">Reference proteome</keyword>
<keyword evidence="1" id="KW-0472">Membrane</keyword>
<comment type="caution">
    <text evidence="2">The sequence shown here is derived from an EMBL/GenBank/DDBJ whole genome shotgun (WGS) entry which is preliminary data.</text>
</comment>
<evidence type="ECO:0000313" key="3">
    <source>
        <dbReference type="Proteomes" id="UP000604117"/>
    </source>
</evidence>
<feature type="transmembrane region" description="Helical" evidence="1">
    <location>
        <begin position="82"/>
        <end position="104"/>
    </location>
</feature>
<feature type="transmembrane region" description="Helical" evidence="1">
    <location>
        <begin position="49"/>
        <end position="70"/>
    </location>
</feature>
<evidence type="ECO:0000313" key="2">
    <source>
        <dbReference type="EMBL" id="GIF75405.1"/>
    </source>
</evidence>
<keyword evidence="1" id="KW-1133">Transmembrane helix</keyword>
<protein>
    <submittedName>
        <fullName evidence="2">Uncharacterized protein</fullName>
    </submittedName>
</protein>
<feature type="transmembrane region" description="Helical" evidence="1">
    <location>
        <begin position="22"/>
        <end position="43"/>
    </location>
</feature>